<evidence type="ECO:0000313" key="1">
    <source>
        <dbReference type="EMBL" id="PPS02914.1"/>
    </source>
</evidence>
<sequence length="124" mass="13584">MATSALTRSLLNQTKKSGLGINKAEATDYTGGYSPHSIAGHRVNKAGPELTCANQSWTAFLIYKCIPEDAASSAWIAKRHTMHKLRVVELLKSAACELYQVRRMHGHRLSAGDSPALWFIASSR</sequence>
<dbReference type="EMBL" id="KZ664837">
    <property type="protein sequence ID" value="PPS02914.1"/>
    <property type="molecule type" value="Genomic_DNA"/>
</dbReference>
<dbReference type="AlphaFoldDB" id="A0A2P5XHZ1"/>
<accession>A0A2P5XHZ1</accession>
<protein>
    <submittedName>
        <fullName evidence="1">Uncharacterized protein</fullName>
    </submittedName>
</protein>
<organism evidence="1 2">
    <name type="scientific">Gossypium barbadense</name>
    <name type="common">Sea Island cotton</name>
    <name type="synonym">Hibiscus barbadensis</name>
    <dbReference type="NCBI Taxonomy" id="3634"/>
    <lineage>
        <taxon>Eukaryota</taxon>
        <taxon>Viridiplantae</taxon>
        <taxon>Streptophyta</taxon>
        <taxon>Embryophyta</taxon>
        <taxon>Tracheophyta</taxon>
        <taxon>Spermatophyta</taxon>
        <taxon>Magnoliopsida</taxon>
        <taxon>eudicotyledons</taxon>
        <taxon>Gunneridae</taxon>
        <taxon>Pentapetalae</taxon>
        <taxon>rosids</taxon>
        <taxon>malvids</taxon>
        <taxon>Malvales</taxon>
        <taxon>Malvaceae</taxon>
        <taxon>Malvoideae</taxon>
        <taxon>Gossypium</taxon>
    </lineage>
</organism>
<evidence type="ECO:0000313" key="2">
    <source>
        <dbReference type="Proteomes" id="UP000239757"/>
    </source>
</evidence>
<proteinExistence type="predicted"/>
<gene>
    <name evidence="1" type="ORF">GOBAR_AA17747</name>
</gene>
<dbReference type="Proteomes" id="UP000239757">
    <property type="component" value="Unassembled WGS sequence"/>
</dbReference>
<reference evidence="1 2" key="1">
    <citation type="submission" date="2015-01" db="EMBL/GenBank/DDBJ databases">
        <title>Genome of allotetraploid Gossypium barbadense reveals genomic plasticity and fiber elongation in cotton evolution.</title>
        <authorList>
            <person name="Chen X."/>
            <person name="Liu X."/>
            <person name="Zhao B."/>
            <person name="Zheng H."/>
            <person name="Hu Y."/>
            <person name="Lu G."/>
            <person name="Yang C."/>
            <person name="Chen J."/>
            <person name="Shan C."/>
            <person name="Zhang L."/>
            <person name="Zhou Y."/>
            <person name="Wang L."/>
            <person name="Guo W."/>
            <person name="Bai Y."/>
            <person name="Ruan J."/>
            <person name="Shangguan X."/>
            <person name="Mao Y."/>
            <person name="Jiang J."/>
            <person name="Zhu Y."/>
            <person name="Lei J."/>
            <person name="Kang H."/>
            <person name="Chen S."/>
            <person name="He X."/>
            <person name="Wang R."/>
            <person name="Wang Y."/>
            <person name="Chen J."/>
            <person name="Wang L."/>
            <person name="Yu S."/>
            <person name="Wang B."/>
            <person name="Wei J."/>
            <person name="Song S."/>
            <person name="Lu X."/>
            <person name="Gao Z."/>
            <person name="Gu W."/>
            <person name="Deng X."/>
            <person name="Ma D."/>
            <person name="Wang S."/>
            <person name="Liang W."/>
            <person name="Fang L."/>
            <person name="Cai C."/>
            <person name="Zhu X."/>
            <person name="Zhou B."/>
            <person name="Zhang Y."/>
            <person name="Chen Z."/>
            <person name="Xu S."/>
            <person name="Zhu R."/>
            <person name="Wang S."/>
            <person name="Zhang T."/>
            <person name="Zhao G."/>
        </authorList>
    </citation>
    <scope>NUCLEOTIDE SEQUENCE [LARGE SCALE GENOMIC DNA]</scope>
    <source>
        <strain evidence="2">cv. Xinhai21</strain>
        <tissue evidence="1">Leaf</tissue>
    </source>
</reference>
<name>A0A2P5XHZ1_GOSBA</name>